<dbReference type="STRING" id="235279.HH_0894"/>
<dbReference type="AlphaFoldDB" id="Q7VHR9"/>
<dbReference type="OrthoDB" id="5363195at2"/>
<evidence type="ECO:0000313" key="2">
    <source>
        <dbReference type="Proteomes" id="UP000002495"/>
    </source>
</evidence>
<protein>
    <submittedName>
        <fullName evidence="1">Uncharacterized protein</fullName>
    </submittedName>
</protein>
<dbReference type="Proteomes" id="UP000002495">
    <property type="component" value="Chromosome"/>
</dbReference>
<sequence length="226" mass="25896">MKLFECIVALGMFIVLFSFVQIRSNHSLEVAYSTLISHLKMLQLFALSDDNMFIQAQDARDMLRLYPSLDVNALVAQHRNAMWQIQFHLGKIYTTHSYSLYIDTPRMATTTNFDSRPMAGDIILKDMDRKCLSAYNNTNTAMECKNNALAEIRLGERFGVENILIESDNFCKERETARIYFDRRGVPYCGKIPTALRSPFKITLFKGSEHKSLCVLPQSGVIRTKC</sequence>
<gene>
    <name evidence="1" type="ordered locus">HH_0894</name>
</gene>
<dbReference type="HOGENOM" id="CLU_1223346_0_0_7"/>
<dbReference type="RefSeq" id="WP_011115734.1">
    <property type="nucleotide sequence ID" value="NC_004917.1"/>
</dbReference>
<dbReference type="KEGG" id="hhe:HH_0894"/>
<evidence type="ECO:0000313" key="1">
    <source>
        <dbReference type="EMBL" id="AAP77491.1"/>
    </source>
</evidence>
<accession>Q7VHR9</accession>
<keyword evidence="2" id="KW-1185">Reference proteome</keyword>
<reference evidence="1 2" key="1">
    <citation type="journal article" date="2003" name="Proc. Natl. Acad. Sci. U.S.A.">
        <title>The complete genome sequence of the carcinogenic bacterium Helicobacter hepaticus.</title>
        <authorList>
            <person name="Suerbaum S."/>
            <person name="Josenhans C."/>
            <person name="Sterzenbach T."/>
            <person name="Drescher B."/>
            <person name="Brandt P."/>
            <person name="Bell M."/>
            <person name="Droege M."/>
            <person name="Fartmann B."/>
            <person name="Fischer H.-P."/>
            <person name="Ge Z."/>
            <person name="Hoerster A."/>
            <person name="Holland R."/>
            <person name="Klein K."/>
            <person name="Koenig J."/>
            <person name="Macko L."/>
            <person name="Mendz G.L."/>
            <person name="Nyakatura G."/>
            <person name="Schauer D.B."/>
            <person name="Shen Z."/>
            <person name="Weber J."/>
            <person name="Frosch M."/>
            <person name="Fox J.G."/>
        </authorList>
    </citation>
    <scope>NUCLEOTIDE SEQUENCE [LARGE SCALE GENOMIC DNA]</scope>
    <source>
        <strain evidence="2">ATCC 51449 / 3B1</strain>
    </source>
</reference>
<dbReference type="EMBL" id="AE017125">
    <property type="protein sequence ID" value="AAP77491.1"/>
    <property type="molecule type" value="Genomic_DNA"/>
</dbReference>
<name>Q7VHR9_HELHP</name>
<proteinExistence type="predicted"/>
<organism evidence="1 2">
    <name type="scientific">Helicobacter hepaticus (strain ATCC 51449 / 3B1)</name>
    <dbReference type="NCBI Taxonomy" id="235279"/>
    <lineage>
        <taxon>Bacteria</taxon>
        <taxon>Pseudomonadati</taxon>
        <taxon>Campylobacterota</taxon>
        <taxon>Epsilonproteobacteria</taxon>
        <taxon>Campylobacterales</taxon>
        <taxon>Helicobacteraceae</taxon>
        <taxon>Helicobacter</taxon>
    </lineage>
</organism>